<dbReference type="EMBL" id="NXLQ01000010">
    <property type="protein sequence ID" value="RDU65788.1"/>
    <property type="molecule type" value="Genomic_DNA"/>
</dbReference>
<dbReference type="GO" id="GO:0015940">
    <property type="term" value="P:pantothenate biosynthetic process"/>
    <property type="evidence" value="ECO:0007669"/>
    <property type="project" value="UniProtKB-UniRule"/>
</dbReference>
<dbReference type="UniPathway" id="UPA00028">
    <property type="reaction ID" value="UER00003"/>
</dbReference>
<comment type="pathway">
    <text evidence="1 7">Cofactor biosynthesis; (R)-pantothenate biosynthesis; (R)-pantoate from 3-methyl-2-oxobutanoate: step 1/2.</text>
</comment>
<keyword evidence="4 7" id="KW-0566">Pantothenate biosynthesis</keyword>
<sequence length="265" mass="29295">MLDKKMTLNDLKAKKSKEKIVAITAYDALMAKIFDGEVDVILVGDSLKMSFGGEDSTLGASMEEMIYHSKAVSRGVNKSFLLADMPFGSYATKDMALQNALRFYKECNIDALKLEVGLEKEEIVRSLCDEGIAIMAHIGLKPQFMRFDGGFKIKGKEEHEANELIETAIAMQDAGAFGILCEGISSSVAQKITQALRIPTIGIGAGVECDGQILVWSDVFGFFDEFQPKFVRHYCNGKILLKEAIAKYAQDVKTKNFPSEQESYK</sequence>
<comment type="caution">
    <text evidence="11">The sequence shown here is derived from an EMBL/GenBank/DDBJ whole genome shotgun (WGS) entry which is preliminary data.</text>
</comment>
<feature type="binding site" evidence="7 10">
    <location>
        <position position="115"/>
    </location>
    <ligand>
        <name>Mg(2+)</name>
        <dbReference type="ChEBI" id="CHEBI:18420"/>
    </ligand>
</feature>
<feature type="binding site" evidence="7 10">
    <location>
        <position position="45"/>
    </location>
    <ligand>
        <name>Mg(2+)</name>
        <dbReference type="ChEBI" id="CHEBI:18420"/>
    </ligand>
</feature>
<evidence type="ECO:0000256" key="9">
    <source>
        <dbReference type="PIRSR" id="PIRSR000388-2"/>
    </source>
</evidence>
<comment type="catalytic activity">
    <reaction evidence="7">
        <text>(6R)-5,10-methylene-5,6,7,8-tetrahydrofolate + 3-methyl-2-oxobutanoate + H2O = 2-dehydropantoate + (6S)-5,6,7,8-tetrahydrofolate</text>
        <dbReference type="Rhea" id="RHEA:11824"/>
        <dbReference type="ChEBI" id="CHEBI:11561"/>
        <dbReference type="ChEBI" id="CHEBI:11851"/>
        <dbReference type="ChEBI" id="CHEBI:15377"/>
        <dbReference type="ChEBI" id="CHEBI:15636"/>
        <dbReference type="ChEBI" id="CHEBI:57453"/>
        <dbReference type="EC" id="2.1.2.11"/>
    </reaction>
</comment>
<comment type="cofactor">
    <cofactor evidence="7 10">
        <name>Mg(2+)</name>
        <dbReference type="ChEBI" id="CHEBI:18420"/>
    </cofactor>
    <text evidence="7 10">Binds 1 Mg(2+) ion per subunit.</text>
</comment>
<keyword evidence="5 7" id="KW-0808">Transferase</keyword>
<dbReference type="HAMAP" id="MF_00156">
    <property type="entry name" value="PanB"/>
    <property type="match status" value="1"/>
</dbReference>
<name>A0A3D8IKS6_9HELI</name>
<keyword evidence="7 10" id="KW-0460">Magnesium</keyword>
<comment type="subcellular location">
    <subcellularLocation>
        <location evidence="7">Cytoplasm</location>
    </subcellularLocation>
</comment>
<keyword evidence="11" id="KW-0489">Methyltransferase</keyword>
<gene>
    <name evidence="7 11" type="primary">panB</name>
    <name evidence="11" type="ORF">CQA53_05705</name>
</gene>
<keyword evidence="12" id="KW-1185">Reference proteome</keyword>
<dbReference type="Gene3D" id="3.20.20.60">
    <property type="entry name" value="Phosphoenolpyruvate-binding domains"/>
    <property type="match status" value="1"/>
</dbReference>
<dbReference type="EC" id="2.1.2.11" evidence="7"/>
<evidence type="ECO:0000313" key="11">
    <source>
        <dbReference type="EMBL" id="RDU65788.1"/>
    </source>
</evidence>
<evidence type="ECO:0000256" key="6">
    <source>
        <dbReference type="ARBA" id="ARBA00056497"/>
    </source>
</evidence>
<comment type="similarity">
    <text evidence="2 7">Belongs to the PanB family.</text>
</comment>
<dbReference type="GO" id="GO:0032259">
    <property type="term" value="P:methylation"/>
    <property type="evidence" value="ECO:0007669"/>
    <property type="project" value="UniProtKB-KW"/>
</dbReference>
<evidence type="ECO:0000256" key="4">
    <source>
        <dbReference type="ARBA" id="ARBA00022655"/>
    </source>
</evidence>
<evidence type="ECO:0000256" key="2">
    <source>
        <dbReference type="ARBA" id="ARBA00008676"/>
    </source>
</evidence>
<dbReference type="Pfam" id="PF02548">
    <property type="entry name" value="Pantoate_transf"/>
    <property type="match status" value="1"/>
</dbReference>
<dbReference type="PANTHER" id="PTHR20881:SF0">
    <property type="entry name" value="3-METHYL-2-OXOBUTANOATE HYDROXYMETHYLTRANSFERASE"/>
    <property type="match status" value="1"/>
</dbReference>
<dbReference type="SUPFAM" id="SSF51621">
    <property type="entry name" value="Phosphoenolpyruvate/pyruvate domain"/>
    <property type="match status" value="1"/>
</dbReference>
<dbReference type="AlphaFoldDB" id="A0A3D8IKS6"/>
<dbReference type="GO" id="GO:0000287">
    <property type="term" value="F:magnesium ion binding"/>
    <property type="evidence" value="ECO:0007669"/>
    <property type="project" value="TreeGrafter"/>
</dbReference>
<feature type="active site" description="Proton acceptor" evidence="7 8">
    <location>
        <position position="182"/>
    </location>
</feature>
<dbReference type="InterPro" id="IPR040442">
    <property type="entry name" value="Pyrv_kinase-like_dom_sf"/>
</dbReference>
<evidence type="ECO:0000256" key="7">
    <source>
        <dbReference type="HAMAP-Rule" id="MF_00156"/>
    </source>
</evidence>
<evidence type="ECO:0000313" key="12">
    <source>
        <dbReference type="Proteomes" id="UP000256379"/>
    </source>
</evidence>
<feature type="binding site" evidence="7 9">
    <location>
        <position position="84"/>
    </location>
    <ligand>
        <name>3-methyl-2-oxobutanoate</name>
        <dbReference type="ChEBI" id="CHEBI:11851"/>
    </ligand>
</feature>
<evidence type="ECO:0000256" key="8">
    <source>
        <dbReference type="PIRSR" id="PIRSR000388-1"/>
    </source>
</evidence>
<accession>A0A3D8IKS6</accession>
<organism evidence="11 12">
    <name type="scientific">Helicobacter didelphidarum</name>
    <dbReference type="NCBI Taxonomy" id="2040648"/>
    <lineage>
        <taxon>Bacteria</taxon>
        <taxon>Pseudomonadati</taxon>
        <taxon>Campylobacterota</taxon>
        <taxon>Epsilonproteobacteria</taxon>
        <taxon>Campylobacterales</taxon>
        <taxon>Helicobacteraceae</taxon>
        <taxon>Helicobacter</taxon>
    </lineage>
</organism>
<dbReference type="InterPro" id="IPR003700">
    <property type="entry name" value="Pantoate_hydroxy_MeTrfase"/>
</dbReference>
<dbReference type="FunFam" id="3.20.20.60:FF:000003">
    <property type="entry name" value="3-methyl-2-oxobutanoate hydroxymethyltransferase"/>
    <property type="match status" value="1"/>
</dbReference>
<dbReference type="Proteomes" id="UP000256379">
    <property type="component" value="Unassembled WGS sequence"/>
</dbReference>
<dbReference type="OrthoDB" id="9781789at2"/>
<feature type="binding site" evidence="7 10">
    <location>
        <position position="84"/>
    </location>
    <ligand>
        <name>Mg(2+)</name>
        <dbReference type="ChEBI" id="CHEBI:18420"/>
    </ligand>
</feature>
<protein>
    <recommendedName>
        <fullName evidence="7">3-methyl-2-oxobutanoate hydroxymethyltransferase</fullName>
        <ecNumber evidence="7">2.1.2.11</ecNumber>
    </recommendedName>
    <alternativeName>
        <fullName evidence="7">Ketopantoate hydroxymethyltransferase</fullName>
        <shortName evidence="7">KPHMT</shortName>
    </alternativeName>
</protein>
<dbReference type="NCBIfam" id="NF001452">
    <property type="entry name" value="PRK00311.1"/>
    <property type="match status" value="1"/>
</dbReference>
<evidence type="ECO:0000256" key="1">
    <source>
        <dbReference type="ARBA" id="ARBA00005033"/>
    </source>
</evidence>
<proteinExistence type="inferred from homology"/>
<reference evidence="11 12" key="1">
    <citation type="submission" date="2018-04" db="EMBL/GenBank/DDBJ databases">
        <title>Novel Campyloabacter and Helicobacter Species and Strains.</title>
        <authorList>
            <person name="Mannion A.J."/>
            <person name="Shen Z."/>
            <person name="Fox J.G."/>
        </authorList>
    </citation>
    <scope>NUCLEOTIDE SEQUENCE [LARGE SCALE GENOMIC DNA]</scope>
    <source>
        <strain evidence="11 12">MIT 17-337</strain>
    </source>
</reference>
<feature type="binding site" evidence="7 9">
    <location>
        <position position="113"/>
    </location>
    <ligand>
        <name>3-methyl-2-oxobutanoate</name>
        <dbReference type="ChEBI" id="CHEBI:11851"/>
    </ligand>
</feature>
<evidence type="ECO:0000256" key="5">
    <source>
        <dbReference type="ARBA" id="ARBA00022679"/>
    </source>
</evidence>
<comment type="subunit">
    <text evidence="3 7">Homodecamer; pentamer of dimers.</text>
</comment>
<keyword evidence="7 10" id="KW-0479">Metal-binding</keyword>
<comment type="function">
    <text evidence="6 7">Catalyzes the reversible reaction in which hydroxymethyl group from 5,10-methylenetetrahydrofolate is transferred onto alpha-ketoisovalerate to form ketopantoate.</text>
</comment>
<feature type="binding site" evidence="7 9">
    <location>
        <begin position="45"/>
        <end position="46"/>
    </location>
    <ligand>
        <name>3-methyl-2-oxobutanoate</name>
        <dbReference type="ChEBI" id="CHEBI:11851"/>
    </ligand>
</feature>
<keyword evidence="7" id="KW-0963">Cytoplasm</keyword>
<dbReference type="NCBIfam" id="TIGR00222">
    <property type="entry name" value="panB"/>
    <property type="match status" value="1"/>
</dbReference>
<evidence type="ECO:0000256" key="10">
    <source>
        <dbReference type="PIRSR" id="PIRSR000388-3"/>
    </source>
</evidence>
<dbReference type="GO" id="GO:0008168">
    <property type="term" value="F:methyltransferase activity"/>
    <property type="evidence" value="ECO:0007669"/>
    <property type="project" value="UniProtKB-KW"/>
</dbReference>
<dbReference type="CDD" id="cd06557">
    <property type="entry name" value="KPHMT-like"/>
    <property type="match status" value="1"/>
</dbReference>
<dbReference type="GO" id="GO:0005737">
    <property type="term" value="C:cytoplasm"/>
    <property type="evidence" value="ECO:0007669"/>
    <property type="project" value="UniProtKB-SubCell"/>
</dbReference>
<evidence type="ECO:0000256" key="3">
    <source>
        <dbReference type="ARBA" id="ARBA00011424"/>
    </source>
</evidence>
<dbReference type="InterPro" id="IPR015813">
    <property type="entry name" value="Pyrv/PenolPyrv_kinase-like_dom"/>
</dbReference>
<dbReference type="RefSeq" id="WP_115543064.1">
    <property type="nucleotide sequence ID" value="NZ_NXLQ01000010.1"/>
</dbReference>
<dbReference type="PIRSF" id="PIRSF000388">
    <property type="entry name" value="Pantoate_hydroxy_MeTrfase"/>
    <property type="match status" value="1"/>
</dbReference>
<dbReference type="PANTHER" id="PTHR20881">
    <property type="entry name" value="3-METHYL-2-OXOBUTANOATE HYDROXYMETHYLTRANSFERASE"/>
    <property type="match status" value="1"/>
</dbReference>
<dbReference type="GO" id="GO:0003864">
    <property type="term" value="F:3-methyl-2-oxobutanoate hydroxymethyltransferase activity"/>
    <property type="evidence" value="ECO:0007669"/>
    <property type="project" value="UniProtKB-UniRule"/>
</dbReference>